<feature type="region of interest" description="Disordered" evidence="1">
    <location>
        <begin position="78"/>
        <end position="121"/>
    </location>
</feature>
<evidence type="ECO:0000313" key="3">
    <source>
        <dbReference type="Proteomes" id="UP000218209"/>
    </source>
</evidence>
<accession>A0A1X6NVN9</accession>
<proteinExistence type="predicted"/>
<feature type="compositionally biased region" description="Low complexity" evidence="1">
    <location>
        <begin position="80"/>
        <end position="89"/>
    </location>
</feature>
<sequence length="121" mass="12403">MARRIKRTADPRGPTAAPPTRRRGRTRGRGGVLLPRLRRRPCPSPPDPSSPPSTVPHGHLTPVSLCWCQAVHAGGGPSCCGGASASALPSTPPPPPLAPGSRGNRRPSSTVTGTSVPSTRG</sequence>
<protein>
    <submittedName>
        <fullName evidence="2">Uncharacterized protein</fullName>
    </submittedName>
</protein>
<evidence type="ECO:0000256" key="1">
    <source>
        <dbReference type="SAM" id="MobiDB-lite"/>
    </source>
</evidence>
<reference evidence="2 3" key="1">
    <citation type="submission" date="2017-03" db="EMBL/GenBank/DDBJ databases">
        <title>WGS assembly of Porphyra umbilicalis.</title>
        <authorList>
            <person name="Brawley S.H."/>
            <person name="Blouin N.A."/>
            <person name="Ficko-Blean E."/>
            <person name="Wheeler G.L."/>
            <person name="Lohr M."/>
            <person name="Goodson H.V."/>
            <person name="Jenkins J.W."/>
            <person name="Blaby-Haas C.E."/>
            <person name="Helliwell K.E."/>
            <person name="Chan C."/>
            <person name="Marriage T."/>
            <person name="Bhattacharya D."/>
            <person name="Klein A.S."/>
            <person name="Badis Y."/>
            <person name="Brodie J."/>
            <person name="Cao Y."/>
            <person name="Collen J."/>
            <person name="Dittami S.M."/>
            <person name="Gachon C.M."/>
            <person name="Green B.R."/>
            <person name="Karpowicz S."/>
            <person name="Kim J.W."/>
            <person name="Kudahl U."/>
            <person name="Lin S."/>
            <person name="Michel G."/>
            <person name="Mittag M."/>
            <person name="Olson B.J."/>
            <person name="Pangilinan J."/>
            <person name="Peng Y."/>
            <person name="Qiu H."/>
            <person name="Shu S."/>
            <person name="Singer J.T."/>
            <person name="Smith A.G."/>
            <person name="Sprecher B.N."/>
            <person name="Wagner V."/>
            <person name="Wang W."/>
            <person name="Wang Z.-Y."/>
            <person name="Yan J."/>
            <person name="Yarish C."/>
            <person name="Zoeuner-Riek S."/>
            <person name="Zhuang Y."/>
            <person name="Zou Y."/>
            <person name="Lindquist E.A."/>
            <person name="Grimwood J."/>
            <person name="Barry K."/>
            <person name="Rokhsar D.S."/>
            <person name="Schmutz J."/>
            <person name="Stiller J.W."/>
            <person name="Grossman A.R."/>
            <person name="Prochnik S.E."/>
        </authorList>
    </citation>
    <scope>NUCLEOTIDE SEQUENCE [LARGE SCALE GENOMIC DNA]</scope>
    <source>
        <strain evidence="2">4086291</strain>
    </source>
</reference>
<gene>
    <name evidence="2" type="ORF">BU14_0416s0009</name>
</gene>
<dbReference type="AlphaFoldDB" id="A0A1X6NVN9"/>
<feature type="compositionally biased region" description="Pro residues" evidence="1">
    <location>
        <begin position="42"/>
        <end position="54"/>
    </location>
</feature>
<keyword evidence="3" id="KW-1185">Reference proteome</keyword>
<evidence type="ECO:0000313" key="2">
    <source>
        <dbReference type="EMBL" id="OSX72647.1"/>
    </source>
</evidence>
<dbReference type="Proteomes" id="UP000218209">
    <property type="component" value="Unassembled WGS sequence"/>
</dbReference>
<feature type="compositionally biased region" description="Low complexity" evidence="1">
    <location>
        <begin position="99"/>
        <end position="121"/>
    </location>
</feature>
<dbReference type="EMBL" id="KV919047">
    <property type="protein sequence ID" value="OSX72647.1"/>
    <property type="molecule type" value="Genomic_DNA"/>
</dbReference>
<organism evidence="2 3">
    <name type="scientific">Porphyra umbilicalis</name>
    <name type="common">Purple laver</name>
    <name type="synonym">Red alga</name>
    <dbReference type="NCBI Taxonomy" id="2786"/>
    <lineage>
        <taxon>Eukaryota</taxon>
        <taxon>Rhodophyta</taxon>
        <taxon>Bangiophyceae</taxon>
        <taxon>Bangiales</taxon>
        <taxon>Bangiaceae</taxon>
        <taxon>Porphyra</taxon>
    </lineage>
</organism>
<name>A0A1X6NVN9_PORUM</name>
<feature type="region of interest" description="Disordered" evidence="1">
    <location>
        <begin position="1"/>
        <end position="60"/>
    </location>
</feature>